<sequence length="112" mass="13526">MELYMSFGWSEDDIVSAFKKQPQIMAISKDKITRMMDFFLNESRWGLSFVSRYPNMLLFSLEKTIIPRYSVTRVLMSHGLLKRDVNLHTVFHMKEEKFLEKYVIKYQEKFLK</sequence>
<dbReference type="AlphaFoldDB" id="A0AAV9CXF2"/>
<dbReference type="PANTHER" id="PTHR13068">
    <property type="entry name" value="CGI-12 PROTEIN-RELATED"/>
    <property type="match status" value="1"/>
</dbReference>
<evidence type="ECO:0000313" key="5">
    <source>
        <dbReference type="Proteomes" id="UP001180020"/>
    </source>
</evidence>
<keyword evidence="5" id="KW-1185">Reference proteome</keyword>
<dbReference type="Pfam" id="PF02536">
    <property type="entry name" value="mTERF"/>
    <property type="match status" value="1"/>
</dbReference>
<proteinExistence type="inferred from homology"/>
<dbReference type="InterPro" id="IPR038538">
    <property type="entry name" value="MTERF_sf"/>
</dbReference>
<keyword evidence="3" id="KW-0809">Transit peptide</keyword>
<dbReference type="Proteomes" id="UP001180020">
    <property type="component" value="Unassembled WGS sequence"/>
</dbReference>
<dbReference type="InterPro" id="IPR003690">
    <property type="entry name" value="MTERF"/>
</dbReference>
<keyword evidence="2" id="KW-0804">Transcription</keyword>
<name>A0AAV9CXF2_ACOCL</name>
<evidence type="ECO:0000256" key="1">
    <source>
        <dbReference type="ARBA" id="ARBA00007692"/>
    </source>
</evidence>
<keyword evidence="2" id="KW-0806">Transcription termination</keyword>
<evidence type="ECO:0000256" key="2">
    <source>
        <dbReference type="ARBA" id="ARBA00022472"/>
    </source>
</evidence>
<evidence type="ECO:0000256" key="3">
    <source>
        <dbReference type="ARBA" id="ARBA00022946"/>
    </source>
</evidence>
<comment type="caution">
    <text evidence="4">The sequence shown here is derived from an EMBL/GenBank/DDBJ whole genome shotgun (WGS) entry which is preliminary data.</text>
</comment>
<dbReference type="PANTHER" id="PTHR13068:SF236">
    <property type="entry name" value="OS02G0749800 PROTEIN"/>
    <property type="match status" value="1"/>
</dbReference>
<keyword evidence="2" id="KW-0805">Transcription regulation</keyword>
<evidence type="ECO:0000313" key="4">
    <source>
        <dbReference type="EMBL" id="KAK1293592.1"/>
    </source>
</evidence>
<comment type="similarity">
    <text evidence="1">Belongs to the mTERF family.</text>
</comment>
<dbReference type="EMBL" id="JAUJYO010000017">
    <property type="protein sequence ID" value="KAK1293592.1"/>
    <property type="molecule type" value="Genomic_DNA"/>
</dbReference>
<protein>
    <submittedName>
        <fullName evidence="4">Uncharacterized protein</fullName>
    </submittedName>
</protein>
<organism evidence="4 5">
    <name type="scientific">Acorus calamus</name>
    <name type="common">Sweet flag</name>
    <dbReference type="NCBI Taxonomy" id="4465"/>
    <lineage>
        <taxon>Eukaryota</taxon>
        <taxon>Viridiplantae</taxon>
        <taxon>Streptophyta</taxon>
        <taxon>Embryophyta</taxon>
        <taxon>Tracheophyta</taxon>
        <taxon>Spermatophyta</taxon>
        <taxon>Magnoliopsida</taxon>
        <taxon>Liliopsida</taxon>
        <taxon>Acoraceae</taxon>
        <taxon>Acorus</taxon>
    </lineage>
</organism>
<reference evidence="4" key="1">
    <citation type="journal article" date="2023" name="Nat. Commun.">
        <title>Diploid and tetraploid genomes of Acorus and the evolution of monocots.</title>
        <authorList>
            <person name="Ma L."/>
            <person name="Liu K.W."/>
            <person name="Li Z."/>
            <person name="Hsiao Y.Y."/>
            <person name="Qi Y."/>
            <person name="Fu T."/>
            <person name="Tang G.D."/>
            <person name="Zhang D."/>
            <person name="Sun W.H."/>
            <person name="Liu D.K."/>
            <person name="Li Y."/>
            <person name="Chen G.Z."/>
            <person name="Liu X.D."/>
            <person name="Liao X.Y."/>
            <person name="Jiang Y.T."/>
            <person name="Yu X."/>
            <person name="Hao Y."/>
            <person name="Huang J."/>
            <person name="Zhao X.W."/>
            <person name="Ke S."/>
            <person name="Chen Y.Y."/>
            <person name="Wu W.L."/>
            <person name="Hsu J.L."/>
            <person name="Lin Y.F."/>
            <person name="Huang M.D."/>
            <person name="Li C.Y."/>
            <person name="Huang L."/>
            <person name="Wang Z.W."/>
            <person name="Zhao X."/>
            <person name="Zhong W.Y."/>
            <person name="Peng D.H."/>
            <person name="Ahmad S."/>
            <person name="Lan S."/>
            <person name="Zhang J.S."/>
            <person name="Tsai W.C."/>
            <person name="Van de Peer Y."/>
            <person name="Liu Z.J."/>
        </authorList>
    </citation>
    <scope>NUCLEOTIDE SEQUENCE</scope>
    <source>
        <strain evidence="4">CP</strain>
    </source>
</reference>
<reference evidence="4" key="2">
    <citation type="submission" date="2023-06" db="EMBL/GenBank/DDBJ databases">
        <authorList>
            <person name="Ma L."/>
            <person name="Liu K.-W."/>
            <person name="Li Z."/>
            <person name="Hsiao Y.-Y."/>
            <person name="Qi Y."/>
            <person name="Fu T."/>
            <person name="Tang G."/>
            <person name="Zhang D."/>
            <person name="Sun W.-H."/>
            <person name="Liu D.-K."/>
            <person name="Li Y."/>
            <person name="Chen G.-Z."/>
            <person name="Liu X.-D."/>
            <person name="Liao X.-Y."/>
            <person name="Jiang Y.-T."/>
            <person name="Yu X."/>
            <person name="Hao Y."/>
            <person name="Huang J."/>
            <person name="Zhao X.-W."/>
            <person name="Ke S."/>
            <person name="Chen Y.-Y."/>
            <person name="Wu W.-L."/>
            <person name="Hsu J.-L."/>
            <person name="Lin Y.-F."/>
            <person name="Huang M.-D."/>
            <person name="Li C.-Y."/>
            <person name="Huang L."/>
            <person name="Wang Z.-W."/>
            <person name="Zhao X."/>
            <person name="Zhong W.-Y."/>
            <person name="Peng D.-H."/>
            <person name="Ahmad S."/>
            <person name="Lan S."/>
            <person name="Zhang J.-S."/>
            <person name="Tsai W.-C."/>
            <person name="Van De Peer Y."/>
            <person name="Liu Z.-J."/>
        </authorList>
    </citation>
    <scope>NUCLEOTIDE SEQUENCE</scope>
    <source>
        <strain evidence="4">CP</strain>
        <tissue evidence="4">Leaves</tissue>
    </source>
</reference>
<dbReference type="GO" id="GO:0006353">
    <property type="term" value="P:DNA-templated transcription termination"/>
    <property type="evidence" value="ECO:0007669"/>
    <property type="project" value="UniProtKB-KW"/>
</dbReference>
<dbReference type="SMART" id="SM00733">
    <property type="entry name" value="Mterf"/>
    <property type="match status" value="2"/>
</dbReference>
<dbReference type="Gene3D" id="1.25.70.10">
    <property type="entry name" value="Transcription termination factor 3, mitochondrial"/>
    <property type="match status" value="1"/>
</dbReference>
<gene>
    <name evidence="4" type="ORF">QJS10_CPB17g01584</name>
</gene>
<accession>A0AAV9CXF2</accession>
<dbReference type="GO" id="GO:0003676">
    <property type="term" value="F:nucleic acid binding"/>
    <property type="evidence" value="ECO:0007669"/>
    <property type="project" value="InterPro"/>
</dbReference>